<dbReference type="GO" id="GO:0005886">
    <property type="term" value="C:plasma membrane"/>
    <property type="evidence" value="ECO:0007669"/>
    <property type="project" value="TreeGrafter"/>
</dbReference>
<dbReference type="SUPFAM" id="SSF55486">
    <property type="entry name" value="Metalloproteases ('zincins'), catalytic domain"/>
    <property type="match status" value="1"/>
</dbReference>
<dbReference type="InterPro" id="IPR024079">
    <property type="entry name" value="MetalloPept_cat_dom_sf"/>
</dbReference>
<protein>
    <submittedName>
        <fullName evidence="5">Peptidase_M13_N domain-containing protein</fullName>
    </submittedName>
</protein>
<comment type="similarity">
    <text evidence="1">Belongs to the peptidase M13 family.</text>
</comment>
<dbReference type="Gene3D" id="3.40.390.10">
    <property type="entry name" value="Collagenase (Catalytic Domain)"/>
    <property type="match status" value="2"/>
</dbReference>
<dbReference type="STRING" id="27835.A0A0N4Y019"/>
<evidence type="ECO:0000313" key="4">
    <source>
        <dbReference type="Proteomes" id="UP000271162"/>
    </source>
</evidence>
<reference evidence="3 4" key="2">
    <citation type="submission" date="2018-11" db="EMBL/GenBank/DDBJ databases">
        <authorList>
            <consortium name="Pathogen Informatics"/>
        </authorList>
    </citation>
    <scope>NUCLEOTIDE SEQUENCE [LARGE SCALE GENOMIC DNA]</scope>
</reference>
<dbReference type="GO" id="GO:0004222">
    <property type="term" value="F:metalloendopeptidase activity"/>
    <property type="evidence" value="ECO:0007669"/>
    <property type="project" value="InterPro"/>
</dbReference>
<dbReference type="GO" id="GO:0016485">
    <property type="term" value="P:protein processing"/>
    <property type="evidence" value="ECO:0007669"/>
    <property type="project" value="TreeGrafter"/>
</dbReference>
<keyword evidence="4" id="KW-1185">Reference proteome</keyword>
<proteinExistence type="inferred from homology"/>
<dbReference type="Proteomes" id="UP000271162">
    <property type="component" value="Unassembled WGS sequence"/>
</dbReference>
<dbReference type="InterPro" id="IPR042089">
    <property type="entry name" value="Peptidase_M13_dom_2"/>
</dbReference>
<dbReference type="Pfam" id="PF05649">
    <property type="entry name" value="Peptidase_M13_N"/>
    <property type="match status" value="1"/>
</dbReference>
<dbReference type="PANTHER" id="PTHR11733">
    <property type="entry name" value="ZINC METALLOPROTEASE FAMILY M13 NEPRILYSIN-RELATED"/>
    <property type="match status" value="1"/>
</dbReference>
<name>A0A0N4Y019_NIPBR</name>
<dbReference type="InterPro" id="IPR000718">
    <property type="entry name" value="Peptidase_M13"/>
</dbReference>
<dbReference type="OMA" id="ETNRIAF"/>
<dbReference type="EMBL" id="UYSL01020057">
    <property type="protein sequence ID" value="VDL72424.1"/>
    <property type="molecule type" value="Genomic_DNA"/>
</dbReference>
<dbReference type="InterPro" id="IPR008753">
    <property type="entry name" value="Peptidase_M13_N"/>
</dbReference>
<dbReference type="PANTHER" id="PTHR11733:SF206">
    <property type="entry name" value="PEPTIDASE M13 N-TERMINAL DOMAIN-CONTAINING PROTEIN"/>
    <property type="match status" value="1"/>
</dbReference>
<sequence length="663" mass="75004">MSKHSPSFGRSPVASPVDDEVREVLEELRRNGANDVYRAEPCNASMSIPIRHPTPPISPQPETLPKLHDGIALFIVWAVTSDGFSNLGARSKVCSTRECIDTAFRFSNSIDDTIDPCENFYRYSCNKYHRQDLDKQLNFLELQTDSTRRALHSLLSTTDSNSTQRTTRLSRALFSSCMDPGQRAKAGYYPLIDLLKNLPCGPILDGCTFSSTSYSWERHSGMLDWFSGQFNLITVGIDVHPEDRSLLTLQFRPPDLSQIIGPIRADLVRLANPGPTELEPLLQVQLRQNFTNDPLFVQMVPDDRQRQAVFEEIATMTAADTIYITLKEFEVSTPQIKWQDFLGAELLPMLKLTDSTIVSVINVEYFRQLAVLVSRYSPGTLANYLVTVTAKHLEQFTVQPPNEPSWLQCVENLETLEPVQKLYIINNRLTKKNKLMGFLKDLKNDFITVHSLYPQQYMSETNRIAFLAGYPERLTKEDLVPIDFSDYFGTITKLLRQQSTYRLSQIGTHLDSDDTTTFDVLRPTIEYNAQLGVMVLPLAFLQSPVATPGGGSPMYSVFGTLGVTVNHFLAKMYWKQMDRSQQSLCLADIFVGFLNSNFRSAPNYEQELSYTVELADALKTTSFGFLKWQKDHSNPEEQSLPGFDSFDDARSMLTAFGTFGRSM</sequence>
<evidence type="ECO:0000313" key="5">
    <source>
        <dbReference type="WBParaSite" id="NBR_0000883401-mRNA-1"/>
    </source>
</evidence>
<dbReference type="WBParaSite" id="NBR_0000883401-mRNA-1">
    <property type="protein sequence ID" value="NBR_0000883401-mRNA-1"/>
    <property type="gene ID" value="NBR_0000883401"/>
</dbReference>
<evidence type="ECO:0000259" key="2">
    <source>
        <dbReference type="Pfam" id="PF05649"/>
    </source>
</evidence>
<feature type="domain" description="Peptidase M13 N-terminal" evidence="2">
    <location>
        <begin position="116"/>
        <end position="256"/>
    </location>
</feature>
<dbReference type="AlphaFoldDB" id="A0A0N4Y019"/>
<dbReference type="Gene3D" id="1.10.1380.10">
    <property type="entry name" value="Neutral endopeptidase , domain2"/>
    <property type="match status" value="2"/>
</dbReference>
<organism evidence="5">
    <name type="scientific">Nippostrongylus brasiliensis</name>
    <name type="common">Rat hookworm</name>
    <dbReference type="NCBI Taxonomy" id="27835"/>
    <lineage>
        <taxon>Eukaryota</taxon>
        <taxon>Metazoa</taxon>
        <taxon>Ecdysozoa</taxon>
        <taxon>Nematoda</taxon>
        <taxon>Chromadorea</taxon>
        <taxon>Rhabditida</taxon>
        <taxon>Rhabditina</taxon>
        <taxon>Rhabditomorpha</taxon>
        <taxon>Strongyloidea</taxon>
        <taxon>Heligmosomidae</taxon>
        <taxon>Nippostrongylus</taxon>
    </lineage>
</organism>
<gene>
    <name evidence="3" type="ORF">NBR_LOCUS8835</name>
</gene>
<evidence type="ECO:0000256" key="1">
    <source>
        <dbReference type="ARBA" id="ARBA00007357"/>
    </source>
</evidence>
<dbReference type="PROSITE" id="PS51885">
    <property type="entry name" value="NEPRILYSIN"/>
    <property type="match status" value="1"/>
</dbReference>
<evidence type="ECO:0000313" key="3">
    <source>
        <dbReference type="EMBL" id="VDL72424.1"/>
    </source>
</evidence>
<reference evidence="5" key="1">
    <citation type="submission" date="2016-04" db="UniProtKB">
        <authorList>
            <consortium name="WormBaseParasite"/>
        </authorList>
    </citation>
    <scope>IDENTIFICATION</scope>
</reference>
<accession>A0A0N4Y019</accession>